<evidence type="ECO:0000256" key="3">
    <source>
        <dbReference type="RuleBase" id="RU000363"/>
    </source>
</evidence>
<dbReference type="OrthoDB" id="7442at2157"/>
<dbReference type="PATRIC" id="fig|1227487.5.peg.2915"/>
<dbReference type="InterPro" id="IPR036291">
    <property type="entry name" value="NAD(P)-bd_dom_sf"/>
</dbReference>
<name>M0D1M1_HALPD</name>
<feature type="domain" description="Ketoreductase" evidence="4">
    <location>
        <begin position="5"/>
        <end position="242"/>
    </location>
</feature>
<reference evidence="5 6" key="1">
    <citation type="journal article" date="2014" name="PLoS Genet.">
        <title>Phylogenetically driven sequencing of extremely halophilic archaea reveals strategies for static and dynamic osmo-response.</title>
        <authorList>
            <person name="Becker E.A."/>
            <person name="Seitzer P.M."/>
            <person name="Tritt A."/>
            <person name="Larsen D."/>
            <person name="Krusor M."/>
            <person name="Yao A.I."/>
            <person name="Wu D."/>
            <person name="Madern D."/>
            <person name="Eisen J.A."/>
            <person name="Darling A.E."/>
            <person name="Facciotti M.T."/>
        </authorList>
    </citation>
    <scope>NUCLEOTIDE SEQUENCE [LARGE SCALE GENOMIC DNA]</scope>
    <source>
        <strain evidence="5 6">JCM 14848</strain>
    </source>
</reference>
<evidence type="ECO:0000259" key="4">
    <source>
        <dbReference type="SMART" id="SM00822"/>
    </source>
</evidence>
<organism evidence="5 6">
    <name type="scientific">Halogeometricum pallidum JCM 14848</name>
    <dbReference type="NCBI Taxonomy" id="1227487"/>
    <lineage>
        <taxon>Archaea</taxon>
        <taxon>Methanobacteriati</taxon>
        <taxon>Methanobacteriota</taxon>
        <taxon>Stenosarchaea group</taxon>
        <taxon>Halobacteria</taxon>
        <taxon>Halobacteriales</taxon>
        <taxon>Haloferacaceae</taxon>
        <taxon>Halogeometricum</taxon>
    </lineage>
</organism>
<proteinExistence type="inferred from homology"/>
<gene>
    <name evidence="5" type="ORF">C474_14779</name>
</gene>
<comment type="caution">
    <text evidence="5">The sequence shown here is derived from an EMBL/GenBank/DDBJ whole genome shotgun (WGS) entry which is preliminary data.</text>
</comment>
<keyword evidence="2" id="KW-0560">Oxidoreductase</keyword>
<dbReference type="PRINTS" id="PR00081">
    <property type="entry name" value="GDHRDH"/>
</dbReference>
<dbReference type="Proteomes" id="UP000011513">
    <property type="component" value="Unassembled WGS sequence"/>
</dbReference>
<dbReference type="eggNOG" id="arCOG01259">
    <property type="taxonomic scope" value="Archaea"/>
</dbReference>
<sequence length="296" mass="30990">MLDGTVQIVTGGAGGLGAAASKILAANGATVVVNDLEPDTGDPSARQVVEQIINNGGDAAAHAGDVTSTNYVGRLISETVEEHGRLDGIVNFAGMLRDGYLTNMSDEEWNSVIDVHLTGHFTLLRAAGRYWQNGNRETETSDIDGQGSGSAETRSFLTVSSPSAKGNPGQANYAAAKAGILGLTRTAAMELAQFGVRVNALVPVAYTGMTNAFLDPDAYPVEKVAPAVAYLLSDEATRVTGCTVRVAGDAIALLSEPTPERIAFNEGGWDVATLSDRFEETLGDDTNLDRSDVPDW</sequence>
<dbReference type="InterPro" id="IPR002347">
    <property type="entry name" value="SDR_fam"/>
</dbReference>
<dbReference type="GO" id="GO:0016491">
    <property type="term" value="F:oxidoreductase activity"/>
    <property type="evidence" value="ECO:0007669"/>
    <property type="project" value="UniProtKB-KW"/>
</dbReference>
<dbReference type="SUPFAM" id="SSF51735">
    <property type="entry name" value="NAD(P)-binding Rossmann-fold domains"/>
    <property type="match status" value="1"/>
</dbReference>
<dbReference type="InterPro" id="IPR057326">
    <property type="entry name" value="KR_dom"/>
</dbReference>
<dbReference type="PROSITE" id="PS00061">
    <property type="entry name" value="ADH_SHORT"/>
    <property type="match status" value="1"/>
</dbReference>
<protein>
    <submittedName>
        <fullName evidence="5">Peroxisomal multifunctional enzyme type 2</fullName>
    </submittedName>
</protein>
<dbReference type="Gene3D" id="3.40.50.720">
    <property type="entry name" value="NAD(P)-binding Rossmann-like Domain"/>
    <property type="match status" value="1"/>
</dbReference>
<dbReference type="InterPro" id="IPR020904">
    <property type="entry name" value="Sc_DH/Rdtase_CS"/>
</dbReference>
<dbReference type="Pfam" id="PF00106">
    <property type="entry name" value="adh_short"/>
    <property type="match status" value="1"/>
</dbReference>
<dbReference type="EMBL" id="AOIV01000036">
    <property type="protein sequence ID" value="ELZ28768.1"/>
    <property type="molecule type" value="Genomic_DNA"/>
</dbReference>
<evidence type="ECO:0000313" key="5">
    <source>
        <dbReference type="EMBL" id="ELZ28768.1"/>
    </source>
</evidence>
<dbReference type="InParanoid" id="M0D1M1"/>
<keyword evidence="6" id="KW-1185">Reference proteome</keyword>
<dbReference type="PANTHER" id="PTHR45024:SF2">
    <property type="entry name" value="SCP2 DOMAIN-CONTAINING PROTEIN"/>
    <property type="match status" value="1"/>
</dbReference>
<dbReference type="AlphaFoldDB" id="M0D1M1"/>
<comment type="similarity">
    <text evidence="1 3">Belongs to the short-chain dehydrogenases/reductases (SDR) family.</text>
</comment>
<evidence type="ECO:0000313" key="6">
    <source>
        <dbReference type="Proteomes" id="UP000011513"/>
    </source>
</evidence>
<dbReference type="InterPro" id="IPR051687">
    <property type="entry name" value="Peroxisomal_Beta-Oxidation"/>
</dbReference>
<evidence type="ECO:0000256" key="1">
    <source>
        <dbReference type="ARBA" id="ARBA00006484"/>
    </source>
</evidence>
<dbReference type="PANTHER" id="PTHR45024">
    <property type="entry name" value="DEHYDROGENASES, SHORT CHAIN"/>
    <property type="match status" value="1"/>
</dbReference>
<evidence type="ECO:0000256" key="2">
    <source>
        <dbReference type="ARBA" id="ARBA00023002"/>
    </source>
</evidence>
<dbReference type="SMART" id="SM00822">
    <property type="entry name" value="PKS_KR"/>
    <property type="match status" value="1"/>
</dbReference>
<dbReference type="RefSeq" id="WP_008388110.1">
    <property type="nucleotide sequence ID" value="NZ_AOIV01000036.1"/>
</dbReference>
<dbReference type="PRINTS" id="PR00080">
    <property type="entry name" value="SDRFAMILY"/>
</dbReference>
<accession>M0D1M1</accession>